<dbReference type="InterPro" id="IPR006311">
    <property type="entry name" value="TAT_signal"/>
</dbReference>
<feature type="chain" id="PRO_5040872228" description="Secreted protein" evidence="1">
    <location>
        <begin position="32"/>
        <end position="138"/>
    </location>
</feature>
<evidence type="ECO:0000256" key="1">
    <source>
        <dbReference type="SAM" id="SignalP"/>
    </source>
</evidence>
<gene>
    <name evidence="2" type="ORF">ARHIZOSPH14_23320</name>
</gene>
<evidence type="ECO:0008006" key="4">
    <source>
        <dbReference type="Google" id="ProtNLM"/>
    </source>
</evidence>
<protein>
    <recommendedName>
        <fullName evidence="4">Secreted protein</fullName>
    </recommendedName>
</protein>
<sequence>MDEISRRTAARAIAWSAPAIALAVTVPQAAASVPDPTAPQAAPLLLCCDPGYLEVSVTNPPSAAGAIVVEGWRDASGAVWAPSSPRLLEPNTRASVSFPGASDCDAPTGWVLWRPQSGGDQQAIWVDLSAVINPDCVF</sequence>
<dbReference type="Proteomes" id="UP001144396">
    <property type="component" value="Unassembled WGS sequence"/>
</dbReference>
<dbReference type="PROSITE" id="PS51318">
    <property type="entry name" value="TAT"/>
    <property type="match status" value="1"/>
</dbReference>
<name>A0A9W6CXE5_9MICO</name>
<comment type="caution">
    <text evidence="2">The sequence shown here is derived from an EMBL/GenBank/DDBJ whole genome shotgun (WGS) entry which is preliminary data.</text>
</comment>
<accession>A0A9W6CXE5</accession>
<keyword evidence="3" id="KW-1185">Reference proteome</keyword>
<dbReference type="RefSeq" id="WP_281885160.1">
    <property type="nucleotide sequence ID" value="NZ_BSDP01000001.1"/>
</dbReference>
<evidence type="ECO:0000313" key="2">
    <source>
        <dbReference type="EMBL" id="GLI28090.1"/>
    </source>
</evidence>
<dbReference type="EMBL" id="BSDP01000001">
    <property type="protein sequence ID" value="GLI28090.1"/>
    <property type="molecule type" value="Genomic_DNA"/>
</dbReference>
<evidence type="ECO:0000313" key="3">
    <source>
        <dbReference type="Proteomes" id="UP001144396"/>
    </source>
</evidence>
<keyword evidence="1" id="KW-0732">Signal</keyword>
<reference evidence="2" key="1">
    <citation type="submission" date="2022-12" db="EMBL/GenBank/DDBJ databases">
        <title>Reference genome sequencing for broad-spectrum identification of bacterial and archaeal isolates by mass spectrometry.</title>
        <authorList>
            <person name="Sekiguchi Y."/>
            <person name="Tourlousse D.M."/>
        </authorList>
    </citation>
    <scope>NUCLEOTIDE SEQUENCE</scope>
    <source>
        <strain evidence="2">14</strain>
    </source>
</reference>
<feature type="signal peptide" evidence="1">
    <location>
        <begin position="1"/>
        <end position="31"/>
    </location>
</feature>
<proteinExistence type="predicted"/>
<organism evidence="2 3">
    <name type="scientific">Agromyces rhizosphaerae</name>
    <dbReference type="NCBI Taxonomy" id="88374"/>
    <lineage>
        <taxon>Bacteria</taxon>
        <taxon>Bacillati</taxon>
        <taxon>Actinomycetota</taxon>
        <taxon>Actinomycetes</taxon>
        <taxon>Micrococcales</taxon>
        <taxon>Microbacteriaceae</taxon>
        <taxon>Agromyces</taxon>
    </lineage>
</organism>
<dbReference type="AlphaFoldDB" id="A0A9W6CXE5"/>